<dbReference type="GO" id="GO:1990481">
    <property type="term" value="P:mRNA pseudouridine synthesis"/>
    <property type="evidence" value="ECO:0007669"/>
    <property type="project" value="TreeGrafter"/>
</dbReference>
<dbReference type="Pfam" id="PF01416">
    <property type="entry name" value="PseudoU_synth_1"/>
    <property type="match status" value="1"/>
</dbReference>
<name>A0AAN9YB35_9HEMI</name>
<dbReference type="InterPro" id="IPR020094">
    <property type="entry name" value="TruA/RsuA/RluB/E/F_N"/>
</dbReference>
<keyword evidence="6" id="KW-1185">Reference proteome</keyword>
<dbReference type="NCBIfam" id="TIGR00071">
    <property type="entry name" value="hisT_truA"/>
    <property type="match status" value="1"/>
</dbReference>
<evidence type="ECO:0000256" key="3">
    <source>
        <dbReference type="ARBA" id="ARBA00023235"/>
    </source>
</evidence>
<dbReference type="Gene3D" id="3.30.70.660">
    <property type="entry name" value="Pseudouridine synthase I, catalytic domain, C-terminal subdomain"/>
    <property type="match status" value="1"/>
</dbReference>
<sequence length="420" mass="48298">MESSAIPIKRRKLDGNYDELSREELLETIHRLENVVEHLKNSKNKDLTGKVEDPKRKIDFSKYKKRRVAFKILYLGWDYDGFVVQDNTDNTIEYHLFQALIKGCLIEDRSSSNYHRCGRTDQGVSSFSQVISLTVRSRLTDEAPNSEELPYCRILNGLLPNDIRVLAWASVADNFSARFSCKMRTYKYWFPRGDLKIEKMDEAVKSVIGLHDFRNLCKMDVANGVVDFHRRIHDAAVTSVSKNGILHQAEFDMCELTITGEAFLWHQIRAIISVLFLVGQEKESPEIFEKLLDINDCPRKPQYNLSSPLPLNLFSCKFDDVSWIIDQESLSKVISSLQSHWTSSAVKCCMLENFLKQFQLSSSCSFPSNPYSVLFKDANSKSYKPLLSRPTSRSLEDRISHFVTKGRLKLEPKKSLPKSD</sequence>
<dbReference type="AlphaFoldDB" id="A0AAN9YB35"/>
<dbReference type="GO" id="GO:0009982">
    <property type="term" value="F:pseudouridine synthase activity"/>
    <property type="evidence" value="ECO:0007669"/>
    <property type="project" value="InterPro"/>
</dbReference>
<dbReference type="GO" id="GO:0003723">
    <property type="term" value="F:RNA binding"/>
    <property type="evidence" value="ECO:0007669"/>
    <property type="project" value="InterPro"/>
</dbReference>
<dbReference type="InterPro" id="IPR020095">
    <property type="entry name" value="PsdUridine_synth_TruA_C"/>
</dbReference>
<evidence type="ECO:0000256" key="2">
    <source>
        <dbReference type="ARBA" id="ARBA00022694"/>
    </source>
</evidence>
<keyword evidence="2" id="KW-0819">tRNA processing</keyword>
<comment type="similarity">
    <text evidence="1">Belongs to the tRNA pseudouridine synthase TruA family.</text>
</comment>
<dbReference type="GO" id="GO:0031119">
    <property type="term" value="P:tRNA pseudouridine synthesis"/>
    <property type="evidence" value="ECO:0007669"/>
    <property type="project" value="TreeGrafter"/>
</dbReference>
<dbReference type="CDD" id="cd02569">
    <property type="entry name" value="PseudoU_synth_ScPus3"/>
    <property type="match status" value="1"/>
</dbReference>
<evidence type="ECO:0000259" key="4">
    <source>
        <dbReference type="Pfam" id="PF01416"/>
    </source>
</evidence>
<organism evidence="5 6">
    <name type="scientific">Parthenolecanium corni</name>
    <dbReference type="NCBI Taxonomy" id="536013"/>
    <lineage>
        <taxon>Eukaryota</taxon>
        <taxon>Metazoa</taxon>
        <taxon>Ecdysozoa</taxon>
        <taxon>Arthropoda</taxon>
        <taxon>Hexapoda</taxon>
        <taxon>Insecta</taxon>
        <taxon>Pterygota</taxon>
        <taxon>Neoptera</taxon>
        <taxon>Paraneoptera</taxon>
        <taxon>Hemiptera</taxon>
        <taxon>Sternorrhyncha</taxon>
        <taxon>Coccoidea</taxon>
        <taxon>Coccidae</taxon>
        <taxon>Parthenolecanium</taxon>
    </lineage>
</organism>
<proteinExistence type="inferred from homology"/>
<dbReference type="InterPro" id="IPR020097">
    <property type="entry name" value="PsdUridine_synth_TruA_a/b_dom"/>
</dbReference>
<dbReference type="PANTHER" id="PTHR11142:SF5">
    <property type="entry name" value="TRNA PSEUDOURIDINE(38_39) SYNTHASE"/>
    <property type="match status" value="1"/>
</dbReference>
<dbReference type="InterPro" id="IPR001406">
    <property type="entry name" value="PsdUridine_synth_TruA"/>
</dbReference>
<evidence type="ECO:0000313" key="6">
    <source>
        <dbReference type="Proteomes" id="UP001367676"/>
    </source>
</evidence>
<dbReference type="Gene3D" id="3.30.70.580">
    <property type="entry name" value="Pseudouridine synthase I, catalytic domain, N-terminal subdomain"/>
    <property type="match status" value="1"/>
</dbReference>
<evidence type="ECO:0000313" key="5">
    <source>
        <dbReference type="EMBL" id="KAK7604969.1"/>
    </source>
</evidence>
<keyword evidence="3" id="KW-0413">Isomerase</keyword>
<comment type="caution">
    <text evidence="5">The sequence shown here is derived from an EMBL/GenBank/DDBJ whole genome shotgun (WGS) entry which is preliminary data.</text>
</comment>
<accession>A0AAN9YB35</accession>
<dbReference type="InterPro" id="IPR041707">
    <property type="entry name" value="Pus3-like"/>
</dbReference>
<evidence type="ECO:0000256" key="1">
    <source>
        <dbReference type="ARBA" id="ARBA00009375"/>
    </source>
</evidence>
<dbReference type="GO" id="GO:0005737">
    <property type="term" value="C:cytoplasm"/>
    <property type="evidence" value="ECO:0007669"/>
    <property type="project" value="TreeGrafter"/>
</dbReference>
<dbReference type="SUPFAM" id="SSF55120">
    <property type="entry name" value="Pseudouridine synthase"/>
    <property type="match status" value="1"/>
</dbReference>
<gene>
    <name evidence="5" type="ORF">V9T40_006155</name>
</gene>
<protein>
    <recommendedName>
        <fullName evidence="4">Pseudouridine synthase I TruA alpha/beta domain-containing protein</fullName>
    </recommendedName>
</protein>
<dbReference type="Proteomes" id="UP001367676">
    <property type="component" value="Unassembled WGS sequence"/>
</dbReference>
<dbReference type="FunFam" id="3.30.70.580:FF:000007">
    <property type="entry name" value="tRNA pseudouridine synthase"/>
    <property type="match status" value="1"/>
</dbReference>
<dbReference type="EMBL" id="JBBCAQ010000003">
    <property type="protein sequence ID" value="KAK7604969.1"/>
    <property type="molecule type" value="Genomic_DNA"/>
</dbReference>
<dbReference type="GO" id="GO:0005634">
    <property type="term" value="C:nucleus"/>
    <property type="evidence" value="ECO:0007669"/>
    <property type="project" value="TreeGrafter"/>
</dbReference>
<dbReference type="PANTHER" id="PTHR11142">
    <property type="entry name" value="PSEUDOURIDYLATE SYNTHASE"/>
    <property type="match status" value="1"/>
</dbReference>
<reference evidence="5 6" key="1">
    <citation type="submission" date="2024-03" db="EMBL/GenBank/DDBJ databases">
        <title>Adaptation during the transition from Ophiocordyceps entomopathogen to insect associate is accompanied by gene loss and intensified selection.</title>
        <authorList>
            <person name="Ward C.M."/>
            <person name="Onetto C.A."/>
            <person name="Borneman A.R."/>
        </authorList>
    </citation>
    <scope>NUCLEOTIDE SEQUENCE [LARGE SCALE GENOMIC DNA]</scope>
    <source>
        <strain evidence="5">AWRI1</strain>
        <tissue evidence="5">Single Adult Female</tissue>
    </source>
</reference>
<dbReference type="InterPro" id="IPR020103">
    <property type="entry name" value="PsdUridine_synth_cat_dom_sf"/>
</dbReference>
<dbReference type="HAMAP" id="MF_00171">
    <property type="entry name" value="TruA"/>
    <property type="match status" value="1"/>
</dbReference>
<feature type="domain" description="Pseudouridine synthase I TruA alpha/beta" evidence="4">
    <location>
        <begin position="203"/>
        <end position="319"/>
    </location>
</feature>